<gene>
    <name evidence="3" type="ORF">S40285_02434</name>
</gene>
<dbReference type="PANTHER" id="PTHR33112:SF13">
    <property type="entry name" value="HETEROKARYON INCOMPATIBILITY DOMAIN-CONTAINING PROTEIN"/>
    <property type="match status" value="1"/>
</dbReference>
<feature type="non-terminal residue" evidence="3">
    <location>
        <position position="439"/>
    </location>
</feature>
<feature type="domain" description="Heterokaryon incompatibility" evidence="2">
    <location>
        <begin position="89"/>
        <end position="184"/>
    </location>
</feature>
<name>A0A084R0R9_STAC4</name>
<dbReference type="STRING" id="1283841.A0A084R0R9"/>
<feature type="non-terminal residue" evidence="3">
    <location>
        <position position="1"/>
    </location>
</feature>
<dbReference type="Proteomes" id="UP000028524">
    <property type="component" value="Unassembled WGS sequence"/>
</dbReference>
<feature type="compositionally biased region" description="Basic and acidic residues" evidence="1">
    <location>
        <begin position="375"/>
        <end position="398"/>
    </location>
</feature>
<proteinExistence type="predicted"/>
<evidence type="ECO:0000259" key="2">
    <source>
        <dbReference type="Pfam" id="PF06985"/>
    </source>
</evidence>
<protein>
    <recommendedName>
        <fullName evidence="2">Heterokaryon incompatibility domain-containing protein</fullName>
    </recommendedName>
</protein>
<keyword evidence="4" id="KW-1185">Reference proteome</keyword>
<evidence type="ECO:0000313" key="4">
    <source>
        <dbReference type="Proteomes" id="UP000028524"/>
    </source>
</evidence>
<feature type="region of interest" description="Disordered" evidence="1">
    <location>
        <begin position="347"/>
        <end position="439"/>
    </location>
</feature>
<dbReference type="EMBL" id="KL659358">
    <property type="protein sequence ID" value="KFA69804.1"/>
    <property type="molecule type" value="Genomic_DNA"/>
</dbReference>
<dbReference type="HOGENOM" id="CLU_624968_0_0_1"/>
<dbReference type="AlphaFoldDB" id="A0A084R0R9"/>
<dbReference type="OrthoDB" id="3486565at2759"/>
<accession>A0A084R0R9</accession>
<sequence length="439" mass="49747">EPPARLNGRRLLRTKATERAEDWRHFHLWRSDSELQDDLCVAVPSLAIHPTSSTGSPESLSNLDTWIKTCNESHPCFSHDETVLPTGVVCIADDLDDWHKEFARMRTVYGRSYLNIAANCSPNCHNSLFSSGDLPENFPAYALPNHPGHSIRAQPFGTHFSYGSNYYVNESSPLLLQRGWVLQELLLSPRVVYFDEQELKWECRDAVDCECGAMISMTTFKPEFYRKDRTVALVGIAAKTWEYGHGGRYLAGVWEQDLAHQLCWEIFSTYRKVKDYIAPSCSWLSIFGNVHYVNRMDFDKSGSIIDVEIAEVSVTPPLDPAKAEIFGAVERAYLKLHGRVGEMRVSLSYESDEDEESGKKEGNKSEDDDDDDDDAKSTHTEDQDKDHKGNNVDEKEGAAEDDTSDTSEQSLSSDMKEEADFVPRYRFTHKQTGEMVKNS</sequence>
<dbReference type="Pfam" id="PF06985">
    <property type="entry name" value="HET"/>
    <property type="match status" value="1"/>
</dbReference>
<dbReference type="InterPro" id="IPR010730">
    <property type="entry name" value="HET"/>
</dbReference>
<organism evidence="3 4">
    <name type="scientific">Stachybotrys chlorohalonatus (strain IBT 40285)</name>
    <dbReference type="NCBI Taxonomy" id="1283841"/>
    <lineage>
        <taxon>Eukaryota</taxon>
        <taxon>Fungi</taxon>
        <taxon>Dikarya</taxon>
        <taxon>Ascomycota</taxon>
        <taxon>Pezizomycotina</taxon>
        <taxon>Sordariomycetes</taxon>
        <taxon>Hypocreomycetidae</taxon>
        <taxon>Hypocreales</taxon>
        <taxon>Stachybotryaceae</taxon>
        <taxon>Stachybotrys</taxon>
    </lineage>
</organism>
<dbReference type="InParanoid" id="A0A084R0R9"/>
<reference evidence="3 4" key="1">
    <citation type="journal article" date="2014" name="BMC Genomics">
        <title>Comparative genome sequencing reveals chemotype-specific gene clusters in the toxigenic black mold Stachybotrys.</title>
        <authorList>
            <person name="Semeiks J."/>
            <person name="Borek D."/>
            <person name="Otwinowski Z."/>
            <person name="Grishin N.V."/>
        </authorList>
    </citation>
    <scope>NUCLEOTIDE SEQUENCE [LARGE SCALE GENOMIC DNA]</scope>
    <source>
        <strain evidence="3 4">IBT 40285</strain>
    </source>
</reference>
<feature type="compositionally biased region" description="Basic and acidic residues" evidence="1">
    <location>
        <begin position="414"/>
        <end position="423"/>
    </location>
</feature>
<evidence type="ECO:0000313" key="3">
    <source>
        <dbReference type="EMBL" id="KFA69804.1"/>
    </source>
</evidence>
<evidence type="ECO:0000256" key="1">
    <source>
        <dbReference type="SAM" id="MobiDB-lite"/>
    </source>
</evidence>
<dbReference type="PANTHER" id="PTHR33112">
    <property type="entry name" value="DOMAIN PROTEIN, PUTATIVE-RELATED"/>
    <property type="match status" value="1"/>
</dbReference>